<comment type="catalytic activity">
    <reaction evidence="1">
        <text>Endohydrolysis of (1-&gt;4)-alpha-D-glucosidic linkages in polysaccharides containing three or more (1-&gt;4)-alpha-linked D-glucose units.</text>
        <dbReference type="EC" id="3.2.1.1"/>
    </reaction>
</comment>
<gene>
    <name evidence="5" type="primary">jg1621</name>
    <name evidence="5" type="ORF">PAEG_LOCUS12303</name>
</gene>
<comment type="similarity">
    <text evidence="2">Belongs to the glycosyl hydrolase 13 family.</text>
</comment>
<dbReference type="EC" id="3.2.1.1" evidence="3"/>
<dbReference type="PANTHER" id="PTHR43447">
    <property type="entry name" value="ALPHA-AMYLASE"/>
    <property type="match status" value="1"/>
</dbReference>
<dbReference type="SUPFAM" id="SSF51445">
    <property type="entry name" value="(Trans)glycosidases"/>
    <property type="match status" value="1"/>
</dbReference>
<dbReference type="Proteomes" id="UP000838756">
    <property type="component" value="Unassembled WGS sequence"/>
</dbReference>
<evidence type="ECO:0000259" key="4">
    <source>
        <dbReference type="SMART" id="SM00632"/>
    </source>
</evidence>
<evidence type="ECO:0000256" key="2">
    <source>
        <dbReference type="ARBA" id="ARBA00008061"/>
    </source>
</evidence>
<name>A0A8S4RGB6_9NEOP</name>
<dbReference type="InterPro" id="IPR031319">
    <property type="entry name" value="A-amylase_C"/>
</dbReference>
<feature type="domain" description="Alpha-amylase C-terminal" evidence="4">
    <location>
        <begin position="178"/>
        <end position="266"/>
    </location>
</feature>
<evidence type="ECO:0000313" key="6">
    <source>
        <dbReference type="Proteomes" id="UP000838756"/>
    </source>
</evidence>
<accession>A0A8S4RGB6</accession>
<dbReference type="SUPFAM" id="SSF51011">
    <property type="entry name" value="Glycosyl hydrolase domain"/>
    <property type="match status" value="1"/>
</dbReference>
<evidence type="ECO:0000256" key="1">
    <source>
        <dbReference type="ARBA" id="ARBA00000548"/>
    </source>
</evidence>
<dbReference type="Gene3D" id="2.60.40.1180">
    <property type="entry name" value="Golgi alpha-mannosidase II"/>
    <property type="match status" value="1"/>
</dbReference>
<dbReference type="InterPro" id="IPR013780">
    <property type="entry name" value="Glyco_hydro_b"/>
</dbReference>
<keyword evidence="6" id="KW-1185">Reference proteome</keyword>
<dbReference type="GO" id="GO:0043169">
    <property type="term" value="F:cation binding"/>
    <property type="evidence" value="ECO:0007669"/>
    <property type="project" value="InterPro"/>
</dbReference>
<proteinExistence type="inferred from homology"/>
<dbReference type="AlphaFoldDB" id="A0A8S4RGB6"/>
<protein>
    <recommendedName>
        <fullName evidence="3">alpha-amylase</fullName>
        <ecNumber evidence="3">3.2.1.1</ecNumber>
    </recommendedName>
</protein>
<evidence type="ECO:0000313" key="5">
    <source>
        <dbReference type="EMBL" id="CAH2234479.1"/>
    </source>
</evidence>
<dbReference type="GO" id="GO:0004556">
    <property type="term" value="F:alpha-amylase activity"/>
    <property type="evidence" value="ECO:0007669"/>
    <property type="project" value="UniProtKB-EC"/>
</dbReference>
<dbReference type="GO" id="GO:0005975">
    <property type="term" value="P:carbohydrate metabolic process"/>
    <property type="evidence" value="ECO:0007669"/>
    <property type="project" value="InterPro"/>
</dbReference>
<reference evidence="5" key="1">
    <citation type="submission" date="2022-03" db="EMBL/GenBank/DDBJ databases">
        <authorList>
            <person name="Lindestad O."/>
        </authorList>
    </citation>
    <scope>NUCLEOTIDE SEQUENCE</scope>
</reference>
<dbReference type="OrthoDB" id="550577at2759"/>
<dbReference type="EMBL" id="CAKXAJ010025064">
    <property type="protein sequence ID" value="CAH2234479.1"/>
    <property type="molecule type" value="Genomic_DNA"/>
</dbReference>
<sequence length="270" mass="30257">MLRPASTFGTKPRCVGIEESTFGTKPRCVGIEDVCCVGIEDVLDCENLYGCELSLMFSRTSEVNRFTRPVWWTMAQTLLLPRGDLCNVGSELKNVFRGDNAMKWLISWGPHWGLSPSETALVFIDNHDTQRSNDVLTYKEARAYKDNTCGGGWVCEHRWRQIYQMVAFRNTVNKSPILNWWDDGNKQIAFGRGDMGLVVINGDVTDLYQTLQTGLPAGAYCDIITGEKIGAECTGRKINVDNNGLADFFIAKDAEDMHLAIHVGPESRIY</sequence>
<dbReference type="InterPro" id="IPR006048">
    <property type="entry name" value="A-amylase/branching_C"/>
</dbReference>
<evidence type="ECO:0000256" key="3">
    <source>
        <dbReference type="ARBA" id="ARBA00012595"/>
    </source>
</evidence>
<dbReference type="Pfam" id="PF02806">
    <property type="entry name" value="Alpha-amylase_C"/>
    <property type="match status" value="1"/>
</dbReference>
<comment type="caution">
    <text evidence="5">The sequence shown here is derived from an EMBL/GenBank/DDBJ whole genome shotgun (WGS) entry which is preliminary data.</text>
</comment>
<dbReference type="SMART" id="SM00632">
    <property type="entry name" value="Aamy_C"/>
    <property type="match status" value="1"/>
</dbReference>
<dbReference type="Gene3D" id="3.20.20.80">
    <property type="entry name" value="Glycosidases"/>
    <property type="match status" value="1"/>
</dbReference>
<organism evidence="5 6">
    <name type="scientific">Pararge aegeria aegeria</name>
    <dbReference type="NCBI Taxonomy" id="348720"/>
    <lineage>
        <taxon>Eukaryota</taxon>
        <taxon>Metazoa</taxon>
        <taxon>Ecdysozoa</taxon>
        <taxon>Arthropoda</taxon>
        <taxon>Hexapoda</taxon>
        <taxon>Insecta</taxon>
        <taxon>Pterygota</taxon>
        <taxon>Neoptera</taxon>
        <taxon>Endopterygota</taxon>
        <taxon>Lepidoptera</taxon>
        <taxon>Glossata</taxon>
        <taxon>Ditrysia</taxon>
        <taxon>Papilionoidea</taxon>
        <taxon>Nymphalidae</taxon>
        <taxon>Satyrinae</taxon>
        <taxon>Satyrini</taxon>
        <taxon>Parargina</taxon>
        <taxon>Pararge</taxon>
    </lineage>
</organism>
<dbReference type="InterPro" id="IPR017853">
    <property type="entry name" value="GH"/>
</dbReference>